<sequence>MIAASREVRWHRRQIRVRSHVKDQIHADQYVEEEMTVEQPWNNNYTYNALWKTEIVGRCRGGRLVRSTRVTQYSELLGPGNTALAERAYLNPVRADRLIRIYNEVVSKTPVLTGERDDGVHVDRLHRLAVGRYHCDGVTFDRDLCRTDRSEGIDHSETITTTWSYGEDLQRCVRHETGKLLVRFELPYPELSFSVDQDAFRCLTGVNSETTRETFGRSLVEPIAEQNNVSSQIVVVQVTVSVLARWLTYNDASIKTVYFLQASMGVPEMRTLVASHPLIPVNACVTLLNGTLRHKWYTVVILSSPLPHSVPVNGNFHSFDVILYVDHDLVALANLDAWTRYHSVRRQNASLDTVCQNALTIAPDYIGCIGRAGLTRTVDQSKTSVRISAIQAIGEHKAFGISENSVKTFKLILLWFVNDFKNINLSSRNKNVQLEYMLSE</sequence>
<gene>
    <name evidence="1" type="ORF">WN55_03798</name>
</gene>
<name>A0A154PLE0_DUFNO</name>
<dbReference type="AlphaFoldDB" id="A0A154PLE0"/>
<accession>A0A154PLE0</accession>
<evidence type="ECO:0000313" key="2">
    <source>
        <dbReference type="Proteomes" id="UP000076502"/>
    </source>
</evidence>
<reference evidence="1 2" key="1">
    <citation type="submission" date="2015-07" db="EMBL/GenBank/DDBJ databases">
        <title>The genome of Dufourea novaeangliae.</title>
        <authorList>
            <person name="Pan H."/>
            <person name="Kapheim K."/>
        </authorList>
    </citation>
    <scope>NUCLEOTIDE SEQUENCE [LARGE SCALE GENOMIC DNA]</scope>
    <source>
        <strain evidence="1">0120121106</strain>
        <tissue evidence="1">Whole body</tissue>
    </source>
</reference>
<dbReference type="EMBL" id="KQ434943">
    <property type="protein sequence ID" value="KZC12284.1"/>
    <property type="molecule type" value="Genomic_DNA"/>
</dbReference>
<proteinExistence type="predicted"/>
<evidence type="ECO:0000313" key="1">
    <source>
        <dbReference type="EMBL" id="KZC12284.1"/>
    </source>
</evidence>
<keyword evidence="2" id="KW-1185">Reference proteome</keyword>
<dbReference type="Proteomes" id="UP000076502">
    <property type="component" value="Unassembled WGS sequence"/>
</dbReference>
<protein>
    <submittedName>
        <fullName evidence="1">Uncharacterized protein</fullName>
    </submittedName>
</protein>
<organism evidence="1 2">
    <name type="scientific">Dufourea novaeangliae</name>
    <name type="common">Sweat bee</name>
    <dbReference type="NCBI Taxonomy" id="178035"/>
    <lineage>
        <taxon>Eukaryota</taxon>
        <taxon>Metazoa</taxon>
        <taxon>Ecdysozoa</taxon>
        <taxon>Arthropoda</taxon>
        <taxon>Hexapoda</taxon>
        <taxon>Insecta</taxon>
        <taxon>Pterygota</taxon>
        <taxon>Neoptera</taxon>
        <taxon>Endopterygota</taxon>
        <taxon>Hymenoptera</taxon>
        <taxon>Apocrita</taxon>
        <taxon>Aculeata</taxon>
        <taxon>Apoidea</taxon>
        <taxon>Anthophila</taxon>
        <taxon>Halictidae</taxon>
        <taxon>Rophitinae</taxon>
        <taxon>Dufourea</taxon>
    </lineage>
</organism>